<protein>
    <submittedName>
        <fullName evidence="1">Uncharacterized protein</fullName>
    </submittedName>
</protein>
<comment type="caution">
    <text evidence="1">The sequence shown here is derived from an EMBL/GenBank/DDBJ whole genome shotgun (WGS) entry which is preliminary data.</text>
</comment>
<evidence type="ECO:0000313" key="1">
    <source>
        <dbReference type="EMBL" id="CAK9149667.1"/>
    </source>
</evidence>
<feature type="non-terminal residue" evidence="1">
    <location>
        <position position="1"/>
    </location>
</feature>
<dbReference type="EMBL" id="CAUOFW020004425">
    <property type="protein sequence ID" value="CAK9165601.1"/>
    <property type="molecule type" value="Genomic_DNA"/>
</dbReference>
<organism evidence="1 3">
    <name type="scientific">Ilex paraguariensis</name>
    <name type="common">yerba mate</name>
    <dbReference type="NCBI Taxonomy" id="185542"/>
    <lineage>
        <taxon>Eukaryota</taxon>
        <taxon>Viridiplantae</taxon>
        <taxon>Streptophyta</taxon>
        <taxon>Embryophyta</taxon>
        <taxon>Tracheophyta</taxon>
        <taxon>Spermatophyta</taxon>
        <taxon>Magnoliopsida</taxon>
        <taxon>eudicotyledons</taxon>
        <taxon>Gunneridae</taxon>
        <taxon>Pentapetalae</taxon>
        <taxon>asterids</taxon>
        <taxon>campanulids</taxon>
        <taxon>Aquifoliales</taxon>
        <taxon>Aquifoliaceae</taxon>
        <taxon>Ilex</taxon>
    </lineage>
</organism>
<evidence type="ECO:0000313" key="3">
    <source>
        <dbReference type="Proteomes" id="UP001642360"/>
    </source>
</evidence>
<gene>
    <name evidence="1" type="ORF">ILEXP_LOCUS17729</name>
    <name evidence="2" type="ORF">ILEXP_LOCUS34772</name>
</gene>
<name>A0ABC8S5L5_9AQUA</name>
<accession>A0ABC8S5L5</accession>
<dbReference type="Proteomes" id="UP001642360">
    <property type="component" value="Unassembled WGS sequence"/>
</dbReference>
<dbReference type="EMBL" id="CAUOFW020001917">
    <property type="protein sequence ID" value="CAK9149667.1"/>
    <property type="molecule type" value="Genomic_DNA"/>
</dbReference>
<sequence>LCAYRWEISQPLCLISFEPIADIVTSSHGFHESLGKSMDEALVDFFSLFFGELWISWGCTFTLRRSPDLSSKVI</sequence>
<dbReference type="AlphaFoldDB" id="A0ABC8S5L5"/>
<reference evidence="1 3" key="1">
    <citation type="submission" date="2024-02" db="EMBL/GenBank/DDBJ databases">
        <authorList>
            <person name="Vignale AGUSTIN F."/>
            <person name="Sosa J E."/>
            <person name="Modenutti C."/>
        </authorList>
    </citation>
    <scope>NUCLEOTIDE SEQUENCE [LARGE SCALE GENOMIC DNA]</scope>
</reference>
<evidence type="ECO:0000313" key="2">
    <source>
        <dbReference type="EMBL" id="CAK9165601.1"/>
    </source>
</evidence>
<keyword evidence="3" id="KW-1185">Reference proteome</keyword>
<proteinExistence type="predicted"/>